<evidence type="ECO:0000259" key="8">
    <source>
        <dbReference type="PROSITE" id="PS51873"/>
    </source>
</evidence>
<dbReference type="InterPro" id="IPR044066">
    <property type="entry name" value="TRIAD_supradom"/>
</dbReference>
<dbReference type="Pfam" id="PF22191">
    <property type="entry name" value="IBR_1"/>
    <property type="match status" value="1"/>
</dbReference>
<evidence type="ECO:0000256" key="3">
    <source>
        <dbReference type="ARBA" id="ARBA00022737"/>
    </source>
</evidence>
<evidence type="ECO:0000256" key="5">
    <source>
        <dbReference type="ARBA" id="ARBA00022786"/>
    </source>
</evidence>
<feature type="region of interest" description="Disordered" evidence="7">
    <location>
        <begin position="120"/>
        <end position="183"/>
    </location>
</feature>
<accession>A0A9P6LY22</accession>
<dbReference type="GO" id="GO:0008270">
    <property type="term" value="F:zinc ion binding"/>
    <property type="evidence" value="ECO:0007669"/>
    <property type="project" value="UniProtKB-KW"/>
</dbReference>
<keyword evidence="3" id="KW-0677">Repeat</keyword>
<feature type="domain" description="RING-type" evidence="8">
    <location>
        <begin position="1"/>
        <end position="111"/>
    </location>
</feature>
<dbReference type="InterPro" id="IPR031127">
    <property type="entry name" value="E3_UB_ligase_RBR"/>
</dbReference>
<feature type="compositionally biased region" description="Basic and acidic residues" evidence="7">
    <location>
        <begin position="173"/>
        <end position="183"/>
    </location>
</feature>
<dbReference type="GO" id="GO:0004842">
    <property type="term" value="F:ubiquitin-protein transferase activity"/>
    <property type="evidence" value="ECO:0007669"/>
    <property type="project" value="InterPro"/>
</dbReference>
<dbReference type="PROSITE" id="PS51873">
    <property type="entry name" value="TRIAD"/>
    <property type="match status" value="1"/>
</dbReference>
<protein>
    <recommendedName>
        <fullName evidence="8">RING-type domain-containing protein</fullName>
    </recommendedName>
</protein>
<evidence type="ECO:0000313" key="9">
    <source>
        <dbReference type="EMBL" id="KAF9950525.1"/>
    </source>
</evidence>
<dbReference type="OrthoDB" id="2377949at2759"/>
<feature type="compositionally biased region" description="Polar residues" evidence="7">
    <location>
        <begin position="156"/>
        <end position="167"/>
    </location>
</feature>
<name>A0A9P6LY22_MORAP</name>
<feature type="non-terminal residue" evidence="9">
    <location>
        <position position="202"/>
    </location>
</feature>
<sequence>NMDCFAYMRSLIVGDAEPSVSRRKRPYKANYQEPPGAAGNGAKGKDRKDVDASTIQWKLSNTNPCPNCCILIHRDDGCNKVDCMLCGHRFCWICREAWGVACGFFKCGRQPVVAALSNADHSENAEDGSEDAAPLDSMEDSTREGHVRALAVGDSASVQAEGSLNQTGRRRRRSEDAPLEVSEKPEIGVPNVFVIQAKRSRA</sequence>
<evidence type="ECO:0000256" key="2">
    <source>
        <dbReference type="ARBA" id="ARBA00022723"/>
    </source>
</evidence>
<dbReference type="SUPFAM" id="SSF57850">
    <property type="entry name" value="RING/U-box"/>
    <property type="match status" value="1"/>
</dbReference>
<organism evidence="9 10">
    <name type="scientific">Mortierella alpina</name>
    <name type="common">Oleaginous fungus</name>
    <name type="synonym">Mortierella renispora</name>
    <dbReference type="NCBI Taxonomy" id="64518"/>
    <lineage>
        <taxon>Eukaryota</taxon>
        <taxon>Fungi</taxon>
        <taxon>Fungi incertae sedis</taxon>
        <taxon>Mucoromycota</taxon>
        <taxon>Mortierellomycotina</taxon>
        <taxon>Mortierellomycetes</taxon>
        <taxon>Mortierellales</taxon>
        <taxon>Mortierellaceae</taxon>
        <taxon>Mortierella</taxon>
    </lineage>
</organism>
<comment type="caution">
    <text evidence="9">The sequence shown here is derived from an EMBL/GenBank/DDBJ whole genome shotgun (WGS) entry which is preliminary data.</text>
</comment>
<dbReference type="GO" id="GO:0016567">
    <property type="term" value="P:protein ubiquitination"/>
    <property type="evidence" value="ECO:0007669"/>
    <property type="project" value="InterPro"/>
</dbReference>
<reference evidence="9" key="1">
    <citation type="journal article" date="2020" name="Fungal Divers.">
        <title>Resolving the Mortierellaceae phylogeny through synthesis of multi-gene phylogenetics and phylogenomics.</title>
        <authorList>
            <person name="Vandepol N."/>
            <person name="Liber J."/>
            <person name="Desiro A."/>
            <person name="Na H."/>
            <person name="Kennedy M."/>
            <person name="Barry K."/>
            <person name="Grigoriev I.V."/>
            <person name="Miller A.N."/>
            <person name="O'Donnell K."/>
            <person name="Stajich J.E."/>
            <person name="Bonito G."/>
        </authorList>
    </citation>
    <scope>NUCLEOTIDE SEQUENCE</scope>
    <source>
        <strain evidence="9">CK1249</strain>
    </source>
</reference>
<keyword evidence="4" id="KW-0863">Zinc-finger</keyword>
<evidence type="ECO:0000256" key="4">
    <source>
        <dbReference type="ARBA" id="ARBA00022771"/>
    </source>
</evidence>
<keyword evidence="5" id="KW-0833">Ubl conjugation pathway</keyword>
<dbReference type="Gene3D" id="1.20.120.1750">
    <property type="match status" value="1"/>
</dbReference>
<dbReference type="EMBL" id="JAAAHY010001293">
    <property type="protein sequence ID" value="KAF9950525.1"/>
    <property type="molecule type" value="Genomic_DNA"/>
</dbReference>
<keyword evidence="10" id="KW-1185">Reference proteome</keyword>
<evidence type="ECO:0000256" key="6">
    <source>
        <dbReference type="ARBA" id="ARBA00022833"/>
    </source>
</evidence>
<dbReference type="Proteomes" id="UP000738359">
    <property type="component" value="Unassembled WGS sequence"/>
</dbReference>
<dbReference type="AlphaFoldDB" id="A0A9P6LY22"/>
<evidence type="ECO:0000313" key="10">
    <source>
        <dbReference type="Proteomes" id="UP000738359"/>
    </source>
</evidence>
<evidence type="ECO:0000256" key="7">
    <source>
        <dbReference type="SAM" id="MobiDB-lite"/>
    </source>
</evidence>
<feature type="region of interest" description="Disordered" evidence="7">
    <location>
        <begin position="23"/>
        <end position="47"/>
    </location>
</feature>
<proteinExistence type="predicted"/>
<dbReference type="PANTHER" id="PTHR11685">
    <property type="entry name" value="RBR FAMILY RING FINGER AND IBR DOMAIN-CONTAINING"/>
    <property type="match status" value="1"/>
</dbReference>
<keyword evidence="6" id="KW-0862">Zinc</keyword>
<keyword evidence="1" id="KW-0808">Transferase</keyword>
<gene>
    <name evidence="9" type="ORF">BGZ70_001330</name>
</gene>
<keyword evidence="2" id="KW-0479">Metal-binding</keyword>
<evidence type="ECO:0000256" key="1">
    <source>
        <dbReference type="ARBA" id="ARBA00022679"/>
    </source>
</evidence>